<organism evidence="2 3">
    <name type="scientific">Babesia duncani</name>
    <dbReference type="NCBI Taxonomy" id="323732"/>
    <lineage>
        <taxon>Eukaryota</taxon>
        <taxon>Sar</taxon>
        <taxon>Alveolata</taxon>
        <taxon>Apicomplexa</taxon>
        <taxon>Aconoidasida</taxon>
        <taxon>Piroplasmida</taxon>
        <taxon>Babesiidae</taxon>
        <taxon>Babesia</taxon>
    </lineage>
</organism>
<dbReference type="Proteomes" id="UP001214638">
    <property type="component" value="Unassembled WGS sequence"/>
</dbReference>
<dbReference type="GeneID" id="94334403"/>
<evidence type="ECO:0000313" key="2">
    <source>
        <dbReference type="EMBL" id="KAK2197106.1"/>
    </source>
</evidence>
<gene>
    <name evidence="2" type="ORF">BdWA1_000105</name>
</gene>
<reference evidence="2" key="1">
    <citation type="journal article" date="2023" name="Nat. Microbiol.">
        <title>Babesia duncani multi-omics identifies virulence factors and drug targets.</title>
        <authorList>
            <person name="Singh P."/>
            <person name="Lonardi S."/>
            <person name="Liang Q."/>
            <person name="Vydyam P."/>
            <person name="Khabirova E."/>
            <person name="Fang T."/>
            <person name="Gihaz S."/>
            <person name="Thekkiniath J."/>
            <person name="Munshi M."/>
            <person name="Abel S."/>
            <person name="Ciampossin L."/>
            <person name="Batugedara G."/>
            <person name="Gupta M."/>
            <person name="Lu X.M."/>
            <person name="Lenz T."/>
            <person name="Chakravarty S."/>
            <person name="Cornillot E."/>
            <person name="Hu Y."/>
            <person name="Ma W."/>
            <person name="Gonzalez L.M."/>
            <person name="Sanchez S."/>
            <person name="Estrada K."/>
            <person name="Sanchez-Flores A."/>
            <person name="Montero E."/>
            <person name="Harb O.S."/>
            <person name="Le Roch K.G."/>
            <person name="Mamoun C.B."/>
        </authorList>
    </citation>
    <scope>NUCLEOTIDE SEQUENCE</scope>
    <source>
        <strain evidence="2">WA1</strain>
    </source>
</reference>
<dbReference type="EMBL" id="JALLKP010000001">
    <property type="protein sequence ID" value="KAK2197106.1"/>
    <property type="molecule type" value="Genomic_DNA"/>
</dbReference>
<keyword evidence="1" id="KW-0732">Signal</keyword>
<evidence type="ECO:0000313" key="3">
    <source>
        <dbReference type="Proteomes" id="UP001214638"/>
    </source>
</evidence>
<name>A0AAD9PM56_9APIC</name>
<dbReference type="RefSeq" id="XP_067803948.1">
    <property type="nucleotide sequence ID" value="XM_067945157.1"/>
</dbReference>
<comment type="caution">
    <text evidence="2">The sequence shown here is derived from an EMBL/GenBank/DDBJ whole genome shotgun (WGS) entry which is preliminary data.</text>
</comment>
<dbReference type="KEGG" id="bdw:94334403"/>
<feature type="chain" id="PRO_5042052550" evidence="1">
    <location>
        <begin position="17"/>
        <end position="328"/>
    </location>
</feature>
<protein>
    <submittedName>
        <fullName evidence="2">Bifunctional DNA-directed RNA polymerase</fullName>
    </submittedName>
</protein>
<dbReference type="GO" id="GO:0000428">
    <property type="term" value="C:DNA-directed RNA polymerase complex"/>
    <property type="evidence" value="ECO:0007669"/>
    <property type="project" value="UniProtKB-KW"/>
</dbReference>
<dbReference type="InterPro" id="IPR036643">
    <property type="entry name" value="RNApol_insert_sf"/>
</dbReference>
<proteinExistence type="predicted"/>
<dbReference type="Gene3D" id="2.170.120.12">
    <property type="entry name" value="DNA-directed RNA polymerase, insert domain"/>
    <property type="match status" value="1"/>
</dbReference>
<sequence length="328" mass="37383">MKNALVLQCILSFGVAYSNVSIAYRKCILKGNPANHISSQSFGFIGPKPSNTVYHIPSISNYGIQANKIKLHRFRIDGLNEEKAELHPDVLSNIESQIDEERLEELKKKGFIEGDSKTWRNWHILSQGQWEDIGSAVTPPPEEDLKITEPYALRKPLKYWGFLRGIETNISSYPKMWEFYNETYGKVDVHKHGGDNPLYNPLLFQPTWFMGRDRRGIGYCDVRFFEGWTGLDINTPTRVKPASDVISIPDAGRRYQKFYMGPYPITMGWTIGSLLKVITQSRCPGHAIVALKIHNMNKDTTIPGVAEDLLNIALNLKGVRILYKSIYF</sequence>
<accession>A0AAD9PM56</accession>
<keyword evidence="2" id="KW-0804">Transcription</keyword>
<feature type="signal peptide" evidence="1">
    <location>
        <begin position="1"/>
        <end position="16"/>
    </location>
</feature>
<keyword evidence="2" id="KW-0240">DNA-directed RNA polymerase</keyword>
<keyword evidence="3" id="KW-1185">Reference proteome</keyword>
<dbReference type="SUPFAM" id="SSF56553">
    <property type="entry name" value="Insert subdomain of RNA polymerase alpha subunit"/>
    <property type="match status" value="1"/>
</dbReference>
<dbReference type="AlphaFoldDB" id="A0AAD9PM56"/>
<evidence type="ECO:0000256" key="1">
    <source>
        <dbReference type="SAM" id="SignalP"/>
    </source>
</evidence>